<dbReference type="PANTHER" id="PTHR22834:SF20">
    <property type="entry name" value="SH3 DOMAIN-CONTAINING PROTEIN"/>
    <property type="match status" value="1"/>
</dbReference>
<evidence type="ECO:0000256" key="3">
    <source>
        <dbReference type="SAM" id="MobiDB-lite"/>
    </source>
</evidence>
<gene>
    <name evidence="5" type="ORF">HK100_009256</name>
</gene>
<dbReference type="SUPFAM" id="SSF103657">
    <property type="entry name" value="BAR/IMD domain-like"/>
    <property type="match status" value="1"/>
</dbReference>
<proteinExistence type="predicted"/>
<dbReference type="SMART" id="SM00326">
    <property type="entry name" value="SH3"/>
    <property type="match status" value="1"/>
</dbReference>
<evidence type="ECO:0000313" key="5">
    <source>
        <dbReference type="EMBL" id="KAJ3084753.1"/>
    </source>
</evidence>
<feature type="compositionally biased region" description="Polar residues" evidence="3">
    <location>
        <begin position="167"/>
        <end position="177"/>
    </location>
</feature>
<feature type="domain" description="SH3" evidence="4">
    <location>
        <begin position="223"/>
        <end position="291"/>
    </location>
</feature>
<dbReference type="InterPro" id="IPR001452">
    <property type="entry name" value="SH3_domain"/>
</dbReference>
<dbReference type="InterPro" id="IPR036028">
    <property type="entry name" value="SH3-like_dom_sf"/>
</dbReference>
<dbReference type="SUPFAM" id="SSF50044">
    <property type="entry name" value="SH3-domain"/>
    <property type="match status" value="1"/>
</dbReference>
<sequence length="291" mass="32115">MRAKNEPIEKALEESAEAYTSINAELIAELPKLSTLMTQYLDIVVSEFVTVQAQVYEQVAAGLRSVGGEDIEKGVFTQTGSVVDDYNQFTATDEEVARRILENWRDEVWRNDETDDSQQTMSKLGRTHTSSTQATNWKAMTPSSTRRGSVAQSQLSRGGGGGAGTESIKTTRTNNGWDGNGDAEDGITAAPSQHRFSFFQKAFGNPKAAVVAMSSPTPSLFRMSEFEVEALYAFKPELDDEMEMRAGDLVWINATSGRNGDYSNQDWWYAISSNGTAEGWIPGSYVRQRLK</sequence>
<evidence type="ECO:0000313" key="6">
    <source>
        <dbReference type="Proteomes" id="UP001211907"/>
    </source>
</evidence>
<dbReference type="PROSITE" id="PS50002">
    <property type="entry name" value="SH3"/>
    <property type="match status" value="1"/>
</dbReference>
<accession>A0AAD5SMS7</accession>
<evidence type="ECO:0000256" key="1">
    <source>
        <dbReference type="ARBA" id="ARBA00022443"/>
    </source>
</evidence>
<organism evidence="5 6">
    <name type="scientific">Physocladia obscura</name>
    <dbReference type="NCBI Taxonomy" id="109957"/>
    <lineage>
        <taxon>Eukaryota</taxon>
        <taxon>Fungi</taxon>
        <taxon>Fungi incertae sedis</taxon>
        <taxon>Chytridiomycota</taxon>
        <taxon>Chytridiomycota incertae sedis</taxon>
        <taxon>Chytridiomycetes</taxon>
        <taxon>Chytridiales</taxon>
        <taxon>Chytriomycetaceae</taxon>
        <taxon>Physocladia</taxon>
    </lineage>
</organism>
<dbReference type="GO" id="GO:0031991">
    <property type="term" value="P:regulation of actomyosin contractile ring contraction"/>
    <property type="evidence" value="ECO:0007669"/>
    <property type="project" value="TreeGrafter"/>
</dbReference>
<dbReference type="Proteomes" id="UP001211907">
    <property type="component" value="Unassembled WGS sequence"/>
</dbReference>
<dbReference type="Gene3D" id="1.20.1270.60">
    <property type="entry name" value="Arfaptin homology (AH) domain/BAR domain"/>
    <property type="match status" value="1"/>
</dbReference>
<dbReference type="GO" id="GO:0005737">
    <property type="term" value="C:cytoplasm"/>
    <property type="evidence" value="ECO:0007669"/>
    <property type="project" value="TreeGrafter"/>
</dbReference>
<dbReference type="Pfam" id="PF14604">
    <property type="entry name" value="SH3_9"/>
    <property type="match status" value="1"/>
</dbReference>
<feature type="compositionally biased region" description="Polar residues" evidence="3">
    <location>
        <begin position="117"/>
        <end position="156"/>
    </location>
</feature>
<comment type="caution">
    <text evidence="5">The sequence shown here is derived from an EMBL/GenBank/DDBJ whole genome shotgun (WGS) entry which is preliminary data.</text>
</comment>
<evidence type="ECO:0000259" key="4">
    <source>
        <dbReference type="PROSITE" id="PS50002"/>
    </source>
</evidence>
<dbReference type="Gene3D" id="2.30.30.40">
    <property type="entry name" value="SH3 Domains"/>
    <property type="match status" value="1"/>
</dbReference>
<dbReference type="PANTHER" id="PTHR22834">
    <property type="entry name" value="NUCLEAR FUSION PROTEIN FUS2"/>
    <property type="match status" value="1"/>
</dbReference>
<name>A0AAD5SMS7_9FUNG</name>
<dbReference type="InterPro" id="IPR051492">
    <property type="entry name" value="Dynamin-Rho_GEF"/>
</dbReference>
<reference evidence="5" key="1">
    <citation type="submission" date="2020-05" db="EMBL/GenBank/DDBJ databases">
        <title>Phylogenomic resolution of chytrid fungi.</title>
        <authorList>
            <person name="Stajich J.E."/>
            <person name="Amses K."/>
            <person name="Simmons R."/>
            <person name="Seto K."/>
            <person name="Myers J."/>
            <person name="Bonds A."/>
            <person name="Quandt C.A."/>
            <person name="Barry K."/>
            <person name="Liu P."/>
            <person name="Grigoriev I."/>
            <person name="Longcore J.E."/>
            <person name="James T.Y."/>
        </authorList>
    </citation>
    <scope>NUCLEOTIDE SEQUENCE</scope>
    <source>
        <strain evidence="5">JEL0513</strain>
    </source>
</reference>
<keyword evidence="6" id="KW-1185">Reference proteome</keyword>
<dbReference type="EMBL" id="JADGJH010004713">
    <property type="protein sequence ID" value="KAJ3084753.1"/>
    <property type="molecule type" value="Genomic_DNA"/>
</dbReference>
<dbReference type="AlphaFoldDB" id="A0AAD5SMS7"/>
<dbReference type="GO" id="GO:0032955">
    <property type="term" value="P:regulation of division septum assembly"/>
    <property type="evidence" value="ECO:0007669"/>
    <property type="project" value="TreeGrafter"/>
</dbReference>
<protein>
    <recommendedName>
        <fullName evidence="4">SH3 domain-containing protein</fullName>
    </recommendedName>
</protein>
<dbReference type="GO" id="GO:0005085">
    <property type="term" value="F:guanyl-nucleotide exchange factor activity"/>
    <property type="evidence" value="ECO:0007669"/>
    <property type="project" value="TreeGrafter"/>
</dbReference>
<keyword evidence="1 2" id="KW-0728">SH3 domain</keyword>
<feature type="region of interest" description="Disordered" evidence="3">
    <location>
        <begin position="111"/>
        <end position="186"/>
    </location>
</feature>
<evidence type="ECO:0000256" key="2">
    <source>
        <dbReference type="PROSITE-ProRule" id="PRU00192"/>
    </source>
</evidence>
<dbReference type="InterPro" id="IPR027267">
    <property type="entry name" value="AH/BAR_dom_sf"/>
</dbReference>